<evidence type="ECO:0000313" key="2">
    <source>
        <dbReference type="Proteomes" id="UP000319498"/>
    </source>
</evidence>
<proteinExistence type="predicted"/>
<sequence length="81" mass="8957">MGHQIDKFLDNQSTADFLADVSKNGSGVYDLPLPSHIKGRASLPDGTELTLDRFKVVIKEDGSIKTAYPYNSDYPTSKPKR</sequence>
<dbReference type="RefSeq" id="WP_141336877.1">
    <property type="nucleotide sequence ID" value="NZ_BJOL01000015.1"/>
</dbReference>
<reference evidence="1 2" key="1">
    <citation type="submission" date="2019-06" db="EMBL/GenBank/DDBJ databases">
        <title>Whole genome shotgun sequence of Brevibacillus formosus NBRC 15716.</title>
        <authorList>
            <person name="Hosoyama A."/>
            <person name="Uohara A."/>
            <person name="Ohji S."/>
            <person name="Ichikawa N."/>
        </authorList>
    </citation>
    <scope>NUCLEOTIDE SEQUENCE [LARGE SCALE GENOMIC DNA]</scope>
    <source>
        <strain evidence="1 2">NBRC 15716</strain>
    </source>
</reference>
<organism evidence="1 2">
    <name type="scientific">Brevibacillus formosus</name>
    <dbReference type="NCBI Taxonomy" id="54913"/>
    <lineage>
        <taxon>Bacteria</taxon>
        <taxon>Bacillati</taxon>
        <taxon>Bacillota</taxon>
        <taxon>Bacilli</taxon>
        <taxon>Bacillales</taxon>
        <taxon>Paenibacillaceae</taxon>
        <taxon>Brevibacillus</taxon>
    </lineage>
</organism>
<gene>
    <name evidence="1" type="ORF">BFO01nite_28400</name>
</gene>
<comment type="caution">
    <text evidence="1">The sequence shown here is derived from an EMBL/GenBank/DDBJ whole genome shotgun (WGS) entry which is preliminary data.</text>
</comment>
<keyword evidence="2" id="KW-1185">Reference proteome</keyword>
<dbReference type="EMBL" id="BJOL01000015">
    <property type="protein sequence ID" value="GED58708.1"/>
    <property type="molecule type" value="Genomic_DNA"/>
</dbReference>
<name>A0ABQ0T5U5_9BACL</name>
<dbReference type="GeneID" id="87589134"/>
<accession>A0ABQ0T5U5</accession>
<evidence type="ECO:0008006" key="3">
    <source>
        <dbReference type="Google" id="ProtNLM"/>
    </source>
</evidence>
<evidence type="ECO:0000313" key="1">
    <source>
        <dbReference type="EMBL" id="GED58708.1"/>
    </source>
</evidence>
<protein>
    <recommendedName>
        <fullName evidence="3">Bacterial EndoU nuclease domain-containing protein</fullName>
    </recommendedName>
</protein>
<dbReference type="Proteomes" id="UP000319498">
    <property type="component" value="Unassembled WGS sequence"/>
</dbReference>